<sequence length="82" mass="9302">MNDDVNVLALVKGKERYLFLYDDSQHADALRALGRSASNPELSFTWYDAAVLSKRIRCESEKRRPRFTTDAVKNRDGAPDLG</sequence>
<evidence type="ECO:0000313" key="1">
    <source>
        <dbReference type="EMBL" id="TWT88785.1"/>
    </source>
</evidence>
<keyword evidence="2" id="KW-1185">Reference proteome</keyword>
<proteinExistence type="predicted"/>
<comment type="caution">
    <text evidence="1">The sequence shown here is derived from an EMBL/GenBank/DDBJ whole genome shotgun (WGS) entry which is preliminary data.</text>
</comment>
<dbReference type="OrthoDB" id="281676at2"/>
<dbReference type="RefSeq" id="WP_146400133.1">
    <property type="nucleotide sequence ID" value="NZ_SJPQ01000002.1"/>
</dbReference>
<dbReference type="EMBL" id="SJPQ01000002">
    <property type="protein sequence ID" value="TWT88785.1"/>
    <property type="molecule type" value="Genomic_DNA"/>
</dbReference>
<name>A0A5C5ZNX3_9BACT</name>
<gene>
    <name evidence="1" type="ORF">Mal64_22730</name>
</gene>
<organism evidence="1 2">
    <name type="scientific">Pseudobythopirellula maris</name>
    <dbReference type="NCBI Taxonomy" id="2527991"/>
    <lineage>
        <taxon>Bacteria</taxon>
        <taxon>Pseudomonadati</taxon>
        <taxon>Planctomycetota</taxon>
        <taxon>Planctomycetia</taxon>
        <taxon>Pirellulales</taxon>
        <taxon>Lacipirellulaceae</taxon>
        <taxon>Pseudobythopirellula</taxon>
    </lineage>
</organism>
<dbReference type="Proteomes" id="UP000315440">
    <property type="component" value="Unassembled WGS sequence"/>
</dbReference>
<protein>
    <submittedName>
        <fullName evidence="1">Uncharacterized protein</fullName>
    </submittedName>
</protein>
<evidence type="ECO:0000313" key="2">
    <source>
        <dbReference type="Proteomes" id="UP000315440"/>
    </source>
</evidence>
<reference evidence="1 2" key="1">
    <citation type="submission" date="2019-02" db="EMBL/GenBank/DDBJ databases">
        <title>Deep-cultivation of Planctomycetes and their phenomic and genomic characterization uncovers novel biology.</title>
        <authorList>
            <person name="Wiegand S."/>
            <person name="Jogler M."/>
            <person name="Boedeker C."/>
            <person name="Pinto D."/>
            <person name="Vollmers J."/>
            <person name="Rivas-Marin E."/>
            <person name="Kohn T."/>
            <person name="Peeters S.H."/>
            <person name="Heuer A."/>
            <person name="Rast P."/>
            <person name="Oberbeckmann S."/>
            <person name="Bunk B."/>
            <person name="Jeske O."/>
            <person name="Meyerdierks A."/>
            <person name="Storesund J.E."/>
            <person name="Kallscheuer N."/>
            <person name="Luecker S."/>
            <person name="Lage O.M."/>
            <person name="Pohl T."/>
            <person name="Merkel B.J."/>
            <person name="Hornburger P."/>
            <person name="Mueller R.-W."/>
            <person name="Bruemmer F."/>
            <person name="Labrenz M."/>
            <person name="Spormann A.M."/>
            <person name="Op Den Camp H."/>
            <person name="Overmann J."/>
            <person name="Amann R."/>
            <person name="Jetten M.S.M."/>
            <person name="Mascher T."/>
            <person name="Medema M.H."/>
            <person name="Devos D.P."/>
            <person name="Kaster A.-K."/>
            <person name="Ovreas L."/>
            <person name="Rohde M."/>
            <person name="Galperin M.Y."/>
            <person name="Jogler C."/>
        </authorList>
    </citation>
    <scope>NUCLEOTIDE SEQUENCE [LARGE SCALE GENOMIC DNA]</scope>
    <source>
        <strain evidence="1 2">Mal64</strain>
    </source>
</reference>
<dbReference type="AlphaFoldDB" id="A0A5C5ZNX3"/>
<accession>A0A5C5ZNX3</accession>